<dbReference type="HOGENOM" id="CLU_068116_2_0_1"/>
<organism evidence="1 2">
    <name type="scientific">Cyphellophora europaea (strain CBS 101466)</name>
    <name type="common">Phialophora europaea</name>
    <dbReference type="NCBI Taxonomy" id="1220924"/>
    <lineage>
        <taxon>Eukaryota</taxon>
        <taxon>Fungi</taxon>
        <taxon>Dikarya</taxon>
        <taxon>Ascomycota</taxon>
        <taxon>Pezizomycotina</taxon>
        <taxon>Eurotiomycetes</taxon>
        <taxon>Chaetothyriomycetidae</taxon>
        <taxon>Chaetothyriales</taxon>
        <taxon>Cyphellophoraceae</taxon>
        <taxon>Cyphellophora</taxon>
    </lineage>
</organism>
<evidence type="ECO:0000313" key="1">
    <source>
        <dbReference type="EMBL" id="ETN44323.1"/>
    </source>
</evidence>
<proteinExistence type="predicted"/>
<dbReference type="STRING" id="1220924.W2S8E5"/>
<dbReference type="VEuPathDB" id="FungiDB:HMPREF1541_10503"/>
<dbReference type="EMBL" id="KB822715">
    <property type="protein sequence ID" value="ETN44323.1"/>
    <property type="molecule type" value="Genomic_DNA"/>
</dbReference>
<gene>
    <name evidence="1" type="ORF">HMPREF1541_10503</name>
</gene>
<keyword evidence="2" id="KW-1185">Reference proteome</keyword>
<evidence type="ECO:0000313" key="2">
    <source>
        <dbReference type="Proteomes" id="UP000030752"/>
    </source>
</evidence>
<dbReference type="RefSeq" id="XP_008713396.1">
    <property type="nucleotide sequence ID" value="XM_008715174.1"/>
</dbReference>
<accession>W2S8E5</accession>
<dbReference type="InParanoid" id="W2S8E5"/>
<name>W2S8E5_CYPE1</name>
<dbReference type="PANTHER" id="PTHR36986:SF1">
    <property type="entry name" value="UPF0643 PROTEIN PB2B2.08"/>
    <property type="match status" value="1"/>
</dbReference>
<dbReference type="PANTHER" id="PTHR36986">
    <property type="entry name" value="UPF0643 PROTEIN PB2B2.08"/>
    <property type="match status" value="1"/>
</dbReference>
<dbReference type="GeneID" id="19977842"/>
<sequence>MAAAAAVFQPVQLPIPEDVTSAPKPALLASSPYLDQGHLLNLDTLDPQSRLLAHALTKLHSQGTDYATVKYEDSLNLDNVLTELEKLAHTANLQWEEQDFYVVEFRSKLKPQIDNLLLFELDKESHREANISGGLLKYWYGEPDAERRNLATCFWTHKEAAIAGGRGPLHKQARAIIPQMYESINIKGLRFTVKDNVAGWTLEPYA</sequence>
<reference evidence="1 2" key="1">
    <citation type="submission" date="2013-03" db="EMBL/GenBank/DDBJ databases">
        <title>The Genome Sequence of Phialophora europaea CBS 101466.</title>
        <authorList>
            <consortium name="The Broad Institute Genomics Platform"/>
            <person name="Cuomo C."/>
            <person name="de Hoog S."/>
            <person name="Gorbushina A."/>
            <person name="Walker B."/>
            <person name="Young S.K."/>
            <person name="Zeng Q."/>
            <person name="Gargeya S."/>
            <person name="Fitzgerald M."/>
            <person name="Haas B."/>
            <person name="Abouelleil A."/>
            <person name="Allen A.W."/>
            <person name="Alvarado L."/>
            <person name="Arachchi H.M."/>
            <person name="Berlin A.M."/>
            <person name="Chapman S.B."/>
            <person name="Gainer-Dewar J."/>
            <person name="Goldberg J."/>
            <person name="Griggs A."/>
            <person name="Gujja S."/>
            <person name="Hansen M."/>
            <person name="Howarth C."/>
            <person name="Imamovic A."/>
            <person name="Ireland A."/>
            <person name="Larimer J."/>
            <person name="McCowan C."/>
            <person name="Murphy C."/>
            <person name="Pearson M."/>
            <person name="Poon T.W."/>
            <person name="Priest M."/>
            <person name="Roberts A."/>
            <person name="Saif S."/>
            <person name="Shea T."/>
            <person name="Sisk P."/>
            <person name="Sykes S."/>
            <person name="Wortman J."/>
            <person name="Nusbaum C."/>
            <person name="Birren B."/>
        </authorList>
    </citation>
    <scope>NUCLEOTIDE SEQUENCE [LARGE SCALE GENOMIC DNA]</scope>
    <source>
        <strain evidence="1 2">CBS 101466</strain>
    </source>
</reference>
<protein>
    <submittedName>
        <fullName evidence="1">Uncharacterized protein</fullName>
    </submittedName>
</protein>
<dbReference type="AlphaFoldDB" id="W2S8E5"/>
<dbReference type="eggNOG" id="ENOG502S1N8">
    <property type="taxonomic scope" value="Eukaryota"/>
</dbReference>
<dbReference type="OrthoDB" id="2140489at2759"/>
<dbReference type="Proteomes" id="UP000030752">
    <property type="component" value="Unassembled WGS sequence"/>
</dbReference>